<protein>
    <submittedName>
        <fullName evidence="1">Uncharacterized protein</fullName>
    </submittedName>
</protein>
<organism evidence="1 2">
    <name type="scientific">Pedobacter puniceum</name>
    <dbReference type="NCBI Taxonomy" id="2666136"/>
    <lineage>
        <taxon>Bacteria</taxon>
        <taxon>Pseudomonadati</taxon>
        <taxon>Bacteroidota</taxon>
        <taxon>Sphingobacteriia</taxon>
        <taxon>Sphingobacteriales</taxon>
        <taxon>Sphingobacteriaceae</taxon>
        <taxon>Pedobacter</taxon>
    </lineage>
</organism>
<gene>
    <name evidence="1" type="ORF">GJJ64_00400</name>
</gene>
<accession>A0A7K0FI35</accession>
<name>A0A7K0FI35_9SPHI</name>
<evidence type="ECO:0000313" key="2">
    <source>
        <dbReference type="Proteomes" id="UP000462931"/>
    </source>
</evidence>
<dbReference type="AlphaFoldDB" id="A0A7K0FI35"/>
<reference evidence="1 2" key="1">
    <citation type="submission" date="2019-11" db="EMBL/GenBank/DDBJ databases">
        <authorList>
            <person name="Cheng Q."/>
            <person name="Yang Z."/>
        </authorList>
    </citation>
    <scope>NUCLEOTIDE SEQUENCE [LARGE SCALE GENOMIC DNA]</scope>
    <source>
        <strain evidence="1 2">HX-22-1</strain>
    </source>
</reference>
<proteinExistence type="predicted"/>
<dbReference type="RefSeq" id="WP_154285817.1">
    <property type="nucleotide sequence ID" value="NZ_WKJI01000001.1"/>
</dbReference>
<evidence type="ECO:0000313" key="1">
    <source>
        <dbReference type="EMBL" id="MRX45644.1"/>
    </source>
</evidence>
<dbReference type="Proteomes" id="UP000462931">
    <property type="component" value="Unassembled WGS sequence"/>
</dbReference>
<keyword evidence="2" id="KW-1185">Reference proteome</keyword>
<sequence>MKRALYLNLISTLFLFIFAVKMGISVAPLVYSIDKGTVNAAILQLELESNTKDHNSDHSKDINKLLKYGSELNHIYEFCLNPIPTNGNLKYFVKPRNYINSFYPSVLTPPPNHLI</sequence>
<dbReference type="EMBL" id="WKJI01000001">
    <property type="protein sequence ID" value="MRX45644.1"/>
    <property type="molecule type" value="Genomic_DNA"/>
</dbReference>
<comment type="caution">
    <text evidence="1">The sequence shown here is derived from an EMBL/GenBank/DDBJ whole genome shotgun (WGS) entry which is preliminary data.</text>
</comment>